<reference evidence="8" key="3">
    <citation type="submission" date="2025-09" db="UniProtKB">
        <authorList>
            <consortium name="Ensembl"/>
        </authorList>
    </citation>
    <scope>IDENTIFICATION</scope>
</reference>
<dbReference type="SMART" id="SM00385">
    <property type="entry name" value="CYCLIN"/>
    <property type="match status" value="1"/>
</dbReference>
<feature type="domain" description="Cyclin C-terminal" evidence="7">
    <location>
        <begin position="244"/>
        <end position="366"/>
    </location>
</feature>
<dbReference type="PANTHER" id="PTHR10177">
    <property type="entry name" value="CYCLINS"/>
    <property type="match status" value="1"/>
</dbReference>
<dbReference type="InterPro" id="IPR006671">
    <property type="entry name" value="Cyclin_N"/>
</dbReference>
<comment type="similarity">
    <text evidence="4">Belongs to the cyclin family.</text>
</comment>
<feature type="region of interest" description="Disordered" evidence="5">
    <location>
        <begin position="1"/>
        <end position="44"/>
    </location>
</feature>
<dbReference type="InterPro" id="IPR039361">
    <property type="entry name" value="Cyclin"/>
</dbReference>
<evidence type="ECO:0000259" key="7">
    <source>
        <dbReference type="SMART" id="SM01332"/>
    </source>
</evidence>
<gene>
    <name evidence="8" type="primary">CCNO</name>
</gene>
<organism evidence="8 9">
    <name type="scientific">Latimeria chalumnae</name>
    <name type="common">Coelacanth</name>
    <dbReference type="NCBI Taxonomy" id="7897"/>
    <lineage>
        <taxon>Eukaryota</taxon>
        <taxon>Metazoa</taxon>
        <taxon>Chordata</taxon>
        <taxon>Craniata</taxon>
        <taxon>Vertebrata</taxon>
        <taxon>Euteleostomi</taxon>
        <taxon>Coelacanthiformes</taxon>
        <taxon>Coelacanthidae</taxon>
        <taxon>Latimeria</taxon>
    </lineage>
</organism>
<dbReference type="AlphaFoldDB" id="H3AVS8"/>
<accession>H3AVS8</accession>
<dbReference type="GeneTree" id="ENSGT00940000155998"/>
<dbReference type="SMART" id="SM01332">
    <property type="entry name" value="Cyclin_C"/>
    <property type="match status" value="1"/>
</dbReference>
<keyword evidence="3" id="KW-0131">Cell cycle</keyword>
<reference evidence="8" key="2">
    <citation type="submission" date="2025-08" db="UniProtKB">
        <authorList>
            <consortium name="Ensembl"/>
        </authorList>
    </citation>
    <scope>IDENTIFICATION</scope>
</reference>
<dbReference type="Pfam" id="PF00134">
    <property type="entry name" value="Cyclin_N"/>
    <property type="match status" value="1"/>
</dbReference>
<dbReference type="STRING" id="7897.ENSLACP00000013749"/>
<dbReference type="EMBL" id="AFYH01093110">
    <property type="status" value="NOT_ANNOTATED_CDS"/>
    <property type="molecule type" value="Genomic_DNA"/>
</dbReference>
<evidence type="ECO:0000313" key="8">
    <source>
        <dbReference type="Ensembl" id="ENSLACP00000013749.1"/>
    </source>
</evidence>
<dbReference type="InterPro" id="IPR013763">
    <property type="entry name" value="Cyclin-like_dom"/>
</dbReference>
<dbReference type="HOGENOM" id="CLU_020695_1_0_1"/>
<dbReference type="eggNOG" id="KOG0653">
    <property type="taxonomic scope" value="Eukaryota"/>
</dbReference>
<dbReference type="Proteomes" id="UP000008672">
    <property type="component" value="Unassembled WGS sequence"/>
</dbReference>
<dbReference type="InterPro" id="IPR036915">
    <property type="entry name" value="Cyclin-like_sf"/>
</dbReference>
<dbReference type="Ensembl" id="ENSLACT00000013846.1">
    <property type="protein sequence ID" value="ENSLACP00000013749.1"/>
    <property type="gene ID" value="ENSLACG00000012104.1"/>
</dbReference>
<evidence type="ECO:0000313" key="9">
    <source>
        <dbReference type="Proteomes" id="UP000008672"/>
    </source>
</evidence>
<feature type="domain" description="Cyclin-like" evidence="6">
    <location>
        <begin position="151"/>
        <end position="235"/>
    </location>
</feature>
<dbReference type="InterPro" id="IPR048258">
    <property type="entry name" value="Cyclins_cyclin-box"/>
</dbReference>
<dbReference type="InterPro" id="IPR004367">
    <property type="entry name" value="Cyclin_C-dom"/>
</dbReference>
<dbReference type="SUPFAM" id="SSF47954">
    <property type="entry name" value="Cyclin-like"/>
    <property type="match status" value="2"/>
</dbReference>
<reference evidence="9" key="1">
    <citation type="submission" date="2011-08" db="EMBL/GenBank/DDBJ databases">
        <title>The draft genome of Latimeria chalumnae.</title>
        <authorList>
            <person name="Di Palma F."/>
            <person name="Alfoldi J."/>
            <person name="Johnson J."/>
            <person name="Berlin A."/>
            <person name="Gnerre S."/>
            <person name="Jaffe D."/>
            <person name="MacCallum I."/>
            <person name="Young S."/>
            <person name="Walker B.J."/>
            <person name="Lander E."/>
            <person name="Lindblad-Toh K."/>
        </authorList>
    </citation>
    <scope>NUCLEOTIDE SEQUENCE [LARGE SCALE GENOMIC DNA]</scope>
    <source>
        <strain evidence="9">Wild caught</strain>
    </source>
</reference>
<evidence type="ECO:0000259" key="6">
    <source>
        <dbReference type="SMART" id="SM00385"/>
    </source>
</evidence>
<keyword evidence="2 4" id="KW-0195">Cyclin</keyword>
<evidence type="ECO:0000256" key="2">
    <source>
        <dbReference type="ARBA" id="ARBA00023127"/>
    </source>
</evidence>
<dbReference type="GO" id="GO:0051301">
    <property type="term" value="P:cell division"/>
    <property type="evidence" value="ECO:0007669"/>
    <property type="project" value="UniProtKB-KW"/>
</dbReference>
<feature type="compositionally biased region" description="Polar residues" evidence="5">
    <location>
        <begin position="1"/>
        <end position="20"/>
    </location>
</feature>
<protein>
    <submittedName>
        <fullName evidence="8">Cyclin O</fullName>
    </submittedName>
</protein>
<dbReference type="CDD" id="cd20722">
    <property type="entry name" value="CYCLIN_CCNO_rpt2"/>
    <property type="match status" value="1"/>
</dbReference>
<dbReference type="Pfam" id="PF02984">
    <property type="entry name" value="Cyclin_C"/>
    <property type="match status" value="1"/>
</dbReference>
<evidence type="ECO:0000256" key="4">
    <source>
        <dbReference type="RuleBase" id="RU000383"/>
    </source>
</evidence>
<dbReference type="Gene3D" id="1.10.472.10">
    <property type="entry name" value="Cyclin-like"/>
    <property type="match status" value="2"/>
</dbReference>
<sequence>MVTARTSSGDPSAQRVQCSPSKRRRLEAANEDETPEDRAEGRCDSAVLRAPVKKSRYLRDRKQTLTLRRYDSGILDDFETPSPSPGRWPGAGGEIPASAGGLSADFELQSFREYGVTCYYFKRQSEDRFHPLKCLANQPQVTAETRCKLISWLIPVHRHFGLSFESLCLAVNIMDRFLTTTPVASDCFQLVGVTSLLLACKQVEMFPPRISQLLALCCDAFTREQLCNLECIVLIKLNFNLAAPTLGFFLDYFTNLRLENSPEPCKGGVEEARKAKCLARRMAELSLADYAFNKYPSSLLAICSLRLVDQLLHHQSPPVDLLLADEYPQSALQDCTDKLQLLVSLNEDSLPSLLSLDLSVRTPVVEL</sequence>
<dbReference type="FunFam" id="1.10.472.10:FF:000061">
    <property type="entry name" value="cyclin-O"/>
    <property type="match status" value="1"/>
</dbReference>
<keyword evidence="1" id="KW-0132">Cell division</keyword>
<proteinExistence type="inferred from homology"/>
<dbReference type="CDD" id="cd20536">
    <property type="entry name" value="CYCLIN_CCNO_rpt1"/>
    <property type="match status" value="1"/>
</dbReference>
<dbReference type="FunCoup" id="H3AVS8">
    <property type="interactions" value="352"/>
</dbReference>
<dbReference type="OMA" id="CSPRISH"/>
<dbReference type="PROSITE" id="PS00292">
    <property type="entry name" value="CYCLINS"/>
    <property type="match status" value="1"/>
</dbReference>
<evidence type="ECO:0000256" key="3">
    <source>
        <dbReference type="ARBA" id="ARBA00023306"/>
    </source>
</evidence>
<keyword evidence="9" id="KW-1185">Reference proteome</keyword>
<dbReference type="InParanoid" id="H3AVS8"/>
<evidence type="ECO:0000256" key="5">
    <source>
        <dbReference type="SAM" id="MobiDB-lite"/>
    </source>
</evidence>
<evidence type="ECO:0000256" key="1">
    <source>
        <dbReference type="ARBA" id="ARBA00022618"/>
    </source>
</evidence>
<name>H3AVS8_LATCH</name>